<protein>
    <submittedName>
        <fullName evidence="2">Uncharacterized protein</fullName>
    </submittedName>
</protein>
<dbReference type="AlphaFoldDB" id="A0A3S5FG52"/>
<evidence type="ECO:0000256" key="1">
    <source>
        <dbReference type="SAM" id="Coils"/>
    </source>
</evidence>
<proteinExistence type="predicted"/>
<evidence type="ECO:0000313" key="3">
    <source>
        <dbReference type="Proteomes" id="UP000784294"/>
    </source>
</evidence>
<comment type="caution">
    <text evidence="2">The sequence shown here is derived from an EMBL/GenBank/DDBJ whole genome shotgun (WGS) entry which is preliminary data.</text>
</comment>
<organism evidence="2 3">
    <name type="scientific">Protopolystoma xenopodis</name>
    <dbReference type="NCBI Taxonomy" id="117903"/>
    <lineage>
        <taxon>Eukaryota</taxon>
        <taxon>Metazoa</taxon>
        <taxon>Spiralia</taxon>
        <taxon>Lophotrochozoa</taxon>
        <taxon>Platyhelminthes</taxon>
        <taxon>Monogenea</taxon>
        <taxon>Polyopisthocotylea</taxon>
        <taxon>Polystomatidea</taxon>
        <taxon>Polystomatidae</taxon>
        <taxon>Protopolystoma</taxon>
    </lineage>
</organism>
<sequence length="82" mass="9702">MLLGHQIDSFSSLMDTAEEEETEIKEHLAEYARHVSCLVELKQRFFSTHRELEAAKTKLTKLQNERLRLEVSIHYLKFVKNL</sequence>
<reference evidence="2" key="1">
    <citation type="submission" date="2018-11" db="EMBL/GenBank/DDBJ databases">
        <authorList>
            <consortium name="Pathogen Informatics"/>
        </authorList>
    </citation>
    <scope>NUCLEOTIDE SEQUENCE</scope>
</reference>
<feature type="coiled-coil region" evidence="1">
    <location>
        <begin position="10"/>
        <end position="72"/>
    </location>
</feature>
<evidence type="ECO:0000313" key="2">
    <source>
        <dbReference type="EMBL" id="VEL36011.1"/>
    </source>
</evidence>
<accession>A0A3S5FG52</accession>
<dbReference type="Proteomes" id="UP000784294">
    <property type="component" value="Unassembled WGS sequence"/>
</dbReference>
<keyword evidence="1" id="KW-0175">Coiled coil</keyword>
<name>A0A3S5FG52_9PLAT</name>
<gene>
    <name evidence="2" type="ORF">PXEA_LOCUS29451</name>
</gene>
<dbReference type="EMBL" id="CAAALY010251190">
    <property type="protein sequence ID" value="VEL36011.1"/>
    <property type="molecule type" value="Genomic_DNA"/>
</dbReference>
<keyword evidence="3" id="KW-1185">Reference proteome</keyword>